<organism evidence="2">
    <name type="scientific">Chromera velia CCMP2878</name>
    <dbReference type="NCBI Taxonomy" id="1169474"/>
    <lineage>
        <taxon>Eukaryota</taxon>
        <taxon>Sar</taxon>
        <taxon>Alveolata</taxon>
        <taxon>Colpodellida</taxon>
        <taxon>Chromeraceae</taxon>
        <taxon>Chromera</taxon>
    </lineage>
</organism>
<feature type="compositionally biased region" description="Pro residues" evidence="1">
    <location>
        <begin position="45"/>
        <end position="56"/>
    </location>
</feature>
<name>A0A0G4G598_9ALVE</name>
<sequence>MLQPHLNRDERKPHQNTARTERERERGHDRQFEDDVHGSSSSSPSSPPASPSPPPLSDRFQAEDEKMRPWRTCPAFWAADRAARRAKEREKRRPKSATGCAPPRITLTLPDRDKEDATPVLCETPRPATATYTVRSWRESLPSRSSTPACARSPGAFRLSQTEPLGNTGTSLIPEFRYCFVPIDETKGTSSLTNSNRSRRRRKHQSAVYTFFRPEIAIVKMTEEERRVRKMDYLVKENLRIMEEKRKKQQQVIDKVRQQYAHSPALLQRALTQTFRRASMRDYYEEQQM</sequence>
<evidence type="ECO:0000256" key="1">
    <source>
        <dbReference type="SAM" id="MobiDB-lite"/>
    </source>
</evidence>
<evidence type="ECO:0000313" key="2">
    <source>
        <dbReference type="EMBL" id="CEM23502.1"/>
    </source>
</evidence>
<dbReference type="EMBL" id="CDMZ01000894">
    <property type="protein sequence ID" value="CEM23502.1"/>
    <property type="molecule type" value="Genomic_DNA"/>
</dbReference>
<proteinExistence type="predicted"/>
<dbReference type="VEuPathDB" id="CryptoDB:Cvel_4188"/>
<gene>
    <name evidence="2" type="ORF">Cvel_4188</name>
</gene>
<feature type="compositionally biased region" description="Basic and acidic residues" evidence="1">
    <location>
        <begin position="82"/>
        <end position="91"/>
    </location>
</feature>
<feature type="region of interest" description="Disordered" evidence="1">
    <location>
        <begin position="82"/>
        <end position="110"/>
    </location>
</feature>
<protein>
    <submittedName>
        <fullName evidence="2">Uncharacterized protein</fullName>
    </submittedName>
</protein>
<dbReference type="AlphaFoldDB" id="A0A0G4G598"/>
<accession>A0A0G4G598</accession>
<reference evidence="2" key="1">
    <citation type="submission" date="2014-11" db="EMBL/GenBank/DDBJ databases">
        <authorList>
            <person name="Otto D Thomas"/>
            <person name="Naeem Raeece"/>
        </authorList>
    </citation>
    <scope>NUCLEOTIDE SEQUENCE</scope>
</reference>
<feature type="compositionally biased region" description="Basic and acidic residues" evidence="1">
    <location>
        <begin position="1"/>
        <end position="37"/>
    </location>
</feature>
<feature type="region of interest" description="Disordered" evidence="1">
    <location>
        <begin position="1"/>
        <end position="68"/>
    </location>
</feature>